<evidence type="ECO:0000313" key="9">
    <source>
        <dbReference type="EMBL" id="KAK9806953.1"/>
    </source>
</evidence>
<dbReference type="Pfam" id="PF18137">
    <property type="entry name" value="WHD_ORC"/>
    <property type="match status" value="1"/>
</dbReference>
<evidence type="ECO:0000259" key="8">
    <source>
        <dbReference type="Pfam" id="PF18137"/>
    </source>
</evidence>
<dbReference type="GO" id="GO:0005664">
    <property type="term" value="C:nuclear origin of replication recognition complex"/>
    <property type="evidence" value="ECO:0007669"/>
    <property type="project" value="InterPro"/>
</dbReference>
<evidence type="ECO:0000256" key="3">
    <source>
        <dbReference type="ARBA" id="ARBA00022705"/>
    </source>
</evidence>
<feature type="compositionally biased region" description="Basic residues" evidence="6">
    <location>
        <begin position="776"/>
        <end position="788"/>
    </location>
</feature>
<protein>
    <recommendedName>
        <fullName evidence="11">Origin recognition complex subunit 3</fullName>
    </recommendedName>
</protein>
<evidence type="ECO:0008006" key="11">
    <source>
        <dbReference type="Google" id="ProtNLM"/>
    </source>
</evidence>
<feature type="region of interest" description="Disordered" evidence="6">
    <location>
        <begin position="768"/>
        <end position="828"/>
    </location>
</feature>
<keyword evidence="10" id="KW-1185">Reference proteome</keyword>
<organism evidence="9 10">
    <name type="scientific">[Myrmecia] bisecta</name>
    <dbReference type="NCBI Taxonomy" id="41462"/>
    <lineage>
        <taxon>Eukaryota</taxon>
        <taxon>Viridiplantae</taxon>
        <taxon>Chlorophyta</taxon>
        <taxon>core chlorophytes</taxon>
        <taxon>Trebouxiophyceae</taxon>
        <taxon>Trebouxiales</taxon>
        <taxon>Trebouxiaceae</taxon>
        <taxon>Myrmecia</taxon>
    </lineage>
</organism>
<dbReference type="AlphaFoldDB" id="A0AAW1PER6"/>
<keyword evidence="5" id="KW-0539">Nucleus</keyword>
<feature type="region of interest" description="Disordered" evidence="6">
    <location>
        <begin position="213"/>
        <end position="348"/>
    </location>
</feature>
<dbReference type="GO" id="GO:0031261">
    <property type="term" value="C:DNA replication preinitiation complex"/>
    <property type="evidence" value="ECO:0007669"/>
    <property type="project" value="TreeGrafter"/>
</dbReference>
<reference evidence="9 10" key="1">
    <citation type="journal article" date="2024" name="Nat. Commun.">
        <title>Phylogenomics reveals the evolutionary origins of lichenization in chlorophyte algae.</title>
        <authorList>
            <person name="Puginier C."/>
            <person name="Libourel C."/>
            <person name="Otte J."/>
            <person name="Skaloud P."/>
            <person name="Haon M."/>
            <person name="Grisel S."/>
            <person name="Petersen M."/>
            <person name="Berrin J.G."/>
            <person name="Delaux P.M."/>
            <person name="Dal Grande F."/>
            <person name="Keller J."/>
        </authorList>
    </citation>
    <scope>NUCLEOTIDE SEQUENCE [LARGE SCALE GENOMIC DNA]</scope>
    <source>
        <strain evidence="9 10">SAG 2043</strain>
    </source>
</reference>
<feature type="domain" description="Origin recognition complex subunit 3 N-terminal" evidence="7">
    <location>
        <begin position="39"/>
        <end position="489"/>
    </location>
</feature>
<evidence type="ECO:0000256" key="4">
    <source>
        <dbReference type="ARBA" id="ARBA00023125"/>
    </source>
</evidence>
<feature type="domain" description="Origin recognition complex subunit 3 winged helix C-terminal" evidence="8">
    <location>
        <begin position="705"/>
        <end position="867"/>
    </location>
</feature>
<evidence type="ECO:0000256" key="5">
    <source>
        <dbReference type="ARBA" id="ARBA00023242"/>
    </source>
</evidence>
<dbReference type="PANTHER" id="PTHR12748">
    <property type="entry name" value="ORIGIN RECOGNITION COMPLEX SUBUNIT 3"/>
    <property type="match status" value="1"/>
</dbReference>
<keyword evidence="3" id="KW-0235">DNA replication</keyword>
<dbReference type="Pfam" id="PF07034">
    <property type="entry name" value="ORC3_N"/>
    <property type="match status" value="1"/>
</dbReference>
<evidence type="ECO:0000256" key="2">
    <source>
        <dbReference type="ARBA" id="ARBA00010977"/>
    </source>
</evidence>
<feature type="region of interest" description="Disordered" evidence="6">
    <location>
        <begin position="518"/>
        <end position="537"/>
    </location>
</feature>
<evidence type="ECO:0000313" key="10">
    <source>
        <dbReference type="Proteomes" id="UP001489004"/>
    </source>
</evidence>
<comment type="caution">
    <text evidence="9">The sequence shown here is derived from an EMBL/GenBank/DDBJ whole genome shotgun (WGS) entry which is preliminary data.</text>
</comment>
<dbReference type="Proteomes" id="UP001489004">
    <property type="component" value="Unassembled WGS sequence"/>
</dbReference>
<dbReference type="InterPro" id="IPR045667">
    <property type="entry name" value="ORC3_N"/>
</dbReference>
<feature type="compositionally biased region" description="Low complexity" evidence="6">
    <location>
        <begin position="814"/>
        <end position="825"/>
    </location>
</feature>
<comment type="similarity">
    <text evidence="2">Belongs to the ORC3 family.</text>
</comment>
<gene>
    <name evidence="9" type="ORF">WJX72_008557</name>
</gene>
<dbReference type="GO" id="GO:0006270">
    <property type="term" value="P:DNA replication initiation"/>
    <property type="evidence" value="ECO:0007669"/>
    <property type="project" value="TreeGrafter"/>
</dbReference>
<dbReference type="PANTHER" id="PTHR12748:SF0">
    <property type="entry name" value="ORIGIN RECOGNITION COMPLEX SUBUNIT 3"/>
    <property type="match status" value="1"/>
</dbReference>
<name>A0AAW1PER6_9CHLO</name>
<dbReference type="InterPro" id="IPR020795">
    <property type="entry name" value="ORC3"/>
</dbReference>
<comment type="subcellular location">
    <subcellularLocation>
        <location evidence="1">Nucleus</location>
    </subcellularLocation>
</comment>
<evidence type="ECO:0000256" key="6">
    <source>
        <dbReference type="SAM" id="MobiDB-lite"/>
    </source>
</evidence>
<evidence type="ECO:0000256" key="1">
    <source>
        <dbReference type="ARBA" id="ARBA00004123"/>
    </source>
</evidence>
<keyword evidence="4" id="KW-0238">DNA-binding</keyword>
<dbReference type="EMBL" id="JALJOR010000013">
    <property type="protein sequence ID" value="KAK9806953.1"/>
    <property type="molecule type" value="Genomic_DNA"/>
</dbReference>
<dbReference type="GO" id="GO:0005656">
    <property type="term" value="C:nuclear pre-replicative complex"/>
    <property type="evidence" value="ECO:0007669"/>
    <property type="project" value="TreeGrafter"/>
</dbReference>
<evidence type="ECO:0000259" key="7">
    <source>
        <dbReference type="Pfam" id="PF07034"/>
    </source>
</evidence>
<sequence length="878" mass="95110">MAPQWVGTTEEQDDEEVQNRAFNVIREMPIQLTERAQKTTLVKPKSQKRPTSEEVLLRAFRCLVPGEPEMCRRRRLEAGTSCWKKLSAHIQQVLESTNQRTFEELCDFAFANHTNAAIRADSGVFLRQRVIPTALTFAGGINSAEHARTFPALVTCLREQGCYAGLLSVRDFRPGCSVSGSLNSLLRQFSGQDTHEDDTLALAEWYADKLAGSATDLDSPDKRPAGDILMSPLARLGLATPKPRARKSAQGKGPAAADEITSPVRRMRLMSPDKAAGKRPAAADGDVMTAPANHQQLTSPDKAAEQGKRPTPTNGVALTLPVKQAQHRSIDKASADEAGPSHPSPDKADKIALSVDRRPLVVVVEGAEGADPLALQRFIQVMAEGHADLPVILILGMATSAEALQQMLSSDACEMLRTQHFQLTNSMEGLDAVFREVLLGPTFHGVFFGHDLMAFLNKLFLMHNYSVSTLQRGLQVACMGHFRTQPLGYLAAAATDGDELHELCSELPEALQRHAKSAVKMSRSSPQKRKASGRDGDIGAGVEQAVQETCATWSRWAVTLRWLSTAAVAAKYKRLSSKYALNELYQAASHPHYMKDGMTDVQLVCDRLERFSLESCRELLQAFQEQAQQGHVQAAKAAGASQTAAMAQATAGGQRQRRLADKLADLLLQTAKAHLTSPPCTSPGAAIMCCNDPDNEVAALTAAPRHSAHIALAAPHTYLGGAATMGASPEMEDICIAYWQFQEYGELVNVADWFASFCTVYGQRAAGDERDAGRKTPAKSRRGPRGSKKVMQDADEPEKESPGTSKGRKRGKHGAAAAASATGAAPDPELMEQLAARFSQASAEMQVLGLLRPARKRRGDFAQKVVFSDHKSDLLEAA</sequence>
<dbReference type="CDD" id="cd20704">
    <property type="entry name" value="Orc3"/>
    <property type="match status" value="1"/>
</dbReference>
<dbReference type="GO" id="GO:0003688">
    <property type="term" value="F:DNA replication origin binding"/>
    <property type="evidence" value="ECO:0007669"/>
    <property type="project" value="TreeGrafter"/>
</dbReference>
<dbReference type="InterPro" id="IPR040855">
    <property type="entry name" value="ORC_WH_C"/>
</dbReference>
<accession>A0AAW1PER6</accession>
<proteinExistence type="inferred from homology"/>